<dbReference type="InterPro" id="IPR011009">
    <property type="entry name" value="Kinase-like_dom_sf"/>
</dbReference>
<comment type="caution">
    <text evidence="3">The sequence shown here is derived from an EMBL/GenBank/DDBJ whole genome shotgun (WGS) entry which is preliminary data.</text>
</comment>
<dbReference type="Proteomes" id="UP000054995">
    <property type="component" value="Unassembled WGS sequence"/>
</dbReference>
<dbReference type="GO" id="GO:0005524">
    <property type="term" value="F:ATP binding"/>
    <property type="evidence" value="ECO:0007669"/>
    <property type="project" value="InterPro"/>
</dbReference>
<dbReference type="EMBL" id="JYDT01000001">
    <property type="protein sequence ID" value="KRY93803.1"/>
    <property type="molecule type" value="Genomic_DNA"/>
</dbReference>
<dbReference type="Gene3D" id="1.10.510.10">
    <property type="entry name" value="Transferase(Phosphotransferase) domain 1"/>
    <property type="match status" value="1"/>
</dbReference>
<dbReference type="SUPFAM" id="SSF56112">
    <property type="entry name" value="Protein kinase-like (PK-like)"/>
    <property type="match status" value="1"/>
</dbReference>
<evidence type="ECO:0000313" key="3">
    <source>
        <dbReference type="EMBL" id="KRY93803.1"/>
    </source>
</evidence>
<keyword evidence="3" id="KW-0808">Transferase</keyword>
<evidence type="ECO:0000259" key="2">
    <source>
        <dbReference type="PROSITE" id="PS50011"/>
    </source>
</evidence>
<dbReference type="InterPro" id="IPR050235">
    <property type="entry name" value="CK1_Ser-Thr_kinase"/>
</dbReference>
<dbReference type="PROSITE" id="PS50011">
    <property type="entry name" value="PROTEIN_KINASE_DOM"/>
    <property type="match status" value="1"/>
</dbReference>
<dbReference type="InterPro" id="IPR000719">
    <property type="entry name" value="Prot_kinase_dom"/>
</dbReference>
<sequence>MSLVGKTLMKLQMEVKRKFTLCTALHLASETLEDISDLHRAGFLHRDIKPTNFVIGLLPNCRQIYIFSTLVCLENILKKDDRHRRAKQTTGPKEWTVYASRLIFFLEANNARRRTVLLSSCGGAVFNLIQAFISPANLNEKSFDEIRCFRRTFLSANLGNCETQCFP</sequence>
<gene>
    <name evidence="3" type="primary">TTBK2</name>
    <name evidence="3" type="ORF">T4D_6581</name>
</gene>
<evidence type="ECO:0000313" key="4">
    <source>
        <dbReference type="Proteomes" id="UP000054995"/>
    </source>
</evidence>
<dbReference type="AlphaFoldDB" id="A0A0V1G6C4"/>
<dbReference type="PANTHER" id="PTHR11909">
    <property type="entry name" value="CASEIN KINASE-RELATED"/>
    <property type="match status" value="1"/>
</dbReference>
<feature type="domain" description="Protein kinase" evidence="2">
    <location>
        <begin position="1"/>
        <end position="167"/>
    </location>
</feature>
<organism evidence="3 4">
    <name type="scientific">Trichinella pseudospiralis</name>
    <name type="common">Parasitic roundworm</name>
    <dbReference type="NCBI Taxonomy" id="6337"/>
    <lineage>
        <taxon>Eukaryota</taxon>
        <taxon>Metazoa</taxon>
        <taxon>Ecdysozoa</taxon>
        <taxon>Nematoda</taxon>
        <taxon>Enoplea</taxon>
        <taxon>Dorylaimia</taxon>
        <taxon>Trichinellida</taxon>
        <taxon>Trichinellidae</taxon>
        <taxon>Trichinella</taxon>
    </lineage>
</organism>
<dbReference type="GO" id="GO:0004674">
    <property type="term" value="F:protein serine/threonine kinase activity"/>
    <property type="evidence" value="ECO:0007669"/>
    <property type="project" value="UniProtKB-EC"/>
</dbReference>
<name>A0A0V1G6C4_TRIPS</name>
<reference evidence="3 4" key="1">
    <citation type="submission" date="2015-01" db="EMBL/GenBank/DDBJ databases">
        <title>Evolution of Trichinella species and genotypes.</title>
        <authorList>
            <person name="Korhonen P.K."/>
            <person name="Edoardo P."/>
            <person name="Giuseppe L.R."/>
            <person name="Gasser R.B."/>
        </authorList>
    </citation>
    <scope>NUCLEOTIDE SEQUENCE [LARGE SCALE GENOMIC DNA]</scope>
    <source>
        <strain evidence="3">ISS470</strain>
    </source>
</reference>
<dbReference type="PROSITE" id="PS00108">
    <property type="entry name" value="PROTEIN_KINASE_ST"/>
    <property type="match status" value="1"/>
</dbReference>
<protein>
    <recommendedName>
        <fullName evidence="1">non-specific serine/threonine protein kinase</fullName>
        <ecNumber evidence="1">2.7.11.1</ecNumber>
    </recommendedName>
</protein>
<keyword evidence="4" id="KW-1185">Reference proteome</keyword>
<proteinExistence type="predicted"/>
<dbReference type="OrthoDB" id="5979581at2759"/>
<dbReference type="InterPro" id="IPR008271">
    <property type="entry name" value="Ser/Thr_kinase_AS"/>
</dbReference>
<dbReference type="EC" id="2.7.11.1" evidence="1"/>
<accession>A0A0V1G6C4</accession>
<keyword evidence="3" id="KW-0418">Kinase</keyword>
<evidence type="ECO:0000256" key="1">
    <source>
        <dbReference type="ARBA" id="ARBA00012513"/>
    </source>
</evidence>